<reference evidence="2 3" key="1">
    <citation type="journal article" date="2013" name="Genome Announc.">
        <title>Draft Genome Sequence of the Moderately Halophilic Bacterium Marinobacter lipolyticus Strain SM19.</title>
        <authorList>
            <person name="Papke R.T."/>
            <person name="de la Haba R.R."/>
            <person name="Infante-Dominguez C."/>
            <person name="Perez D."/>
            <person name="Sanchez-Porro C."/>
            <person name="Lapierre P."/>
            <person name="Ventosa A."/>
        </authorList>
    </citation>
    <scope>NUCLEOTIDE SEQUENCE [LARGE SCALE GENOMIC DNA]</scope>
    <source>
        <strain evidence="2 3">SM19</strain>
    </source>
</reference>
<evidence type="ECO:0000256" key="1">
    <source>
        <dbReference type="SAM" id="Phobius"/>
    </source>
</evidence>
<dbReference type="HOGENOM" id="CLU_2633931_0_0_6"/>
<dbReference type="EMBL" id="ASAD01000010">
    <property type="protein sequence ID" value="EON92733.1"/>
    <property type="molecule type" value="Genomic_DNA"/>
</dbReference>
<protein>
    <submittedName>
        <fullName evidence="2">Uncharacterized protein</fullName>
    </submittedName>
</protein>
<dbReference type="AlphaFoldDB" id="R8B2B6"/>
<keyword evidence="1" id="KW-0812">Transmembrane</keyword>
<accession>R8B2B6</accession>
<feature type="transmembrane region" description="Helical" evidence="1">
    <location>
        <begin position="12"/>
        <end position="29"/>
    </location>
</feature>
<proteinExistence type="predicted"/>
<name>R8B2B6_9GAMM</name>
<keyword evidence="1" id="KW-1133">Transmembrane helix</keyword>
<keyword evidence="1" id="KW-0472">Membrane</keyword>
<keyword evidence="3" id="KW-1185">Reference proteome</keyword>
<gene>
    <name evidence="2" type="ORF">MARLIPOL_08269</name>
</gene>
<comment type="caution">
    <text evidence="2">The sequence shown here is derived from an EMBL/GenBank/DDBJ whole genome shotgun (WGS) entry which is preliminary data.</text>
</comment>
<organism evidence="2 3">
    <name type="scientific">Marinobacter lipolyticus SM19</name>
    <dbReference type="NCBI Taxonomy" id="1318628"/>
    <lineage>
        <taxon>Bacteria</taxon>
        <taxon>Pseudomonadati</taxon>
        <taxon>Pseudomonadota</taxon>
        <taxon>Gammaproteobacteria</taxon>
        <taxon>Pseudomonadales</taxon>
        <taxon>Marinobacteraceae</taxon>
        <taxon>Marinobacter</taxon>
    </lineage>
</organism>
<dbReference type="Proteomes" id="UP000016540">
    <property type="component" value="Unassembled WGS sequence"/>
</dbReference>
<evidence type="ECO:0000313" key="3">
    <source>
        <dbReference type="Proteomes" id="UP000016540"/>
    </source>
</evidence>
<sequence length="77" mass="8363">MRMSTLTGKGTLGICPSLIILSAFAPFVGRQRSFLLPLFLDGIKEAQLFARGCTKGSFRDALYSEGAQLKDRPGVKI</sequence>
<evidence type="ECO:0000313" key="2">
    <source>
        <dbReference type="EMBL" id="EON92733.1"/>
    </source>
</evidence>